<evidence type="ECO:0000256" key="2">
    <source>
        <dbReference type="ARBA" id="ARBA00022553"/>
    </source>
</evidence>
<proteinExistence type="predicted"/>
<dbReference type="Proteomes" id="UP001352852">
    <property type="component" value="Unassembled WGS sequence"/>
</dbReference>
<keyword evidence="5" id="KW-0539">Nucleus</keyword>
<evidence type="ECO:0000256" key="4">
    <source>
        <dbReference type="ARBA" id="ARBA00023136"/>
    </source>
</evidence>
<keyword evidence="6" id="KW-0175">Coiled coil</keyword>
<keyword evidence="4" id="KW-0472">Membrane</keyword>
<dbReference type="InterPro" id="IPR002017">
    <property type="entry name" value="Spectrin_repeat"/>
</dbReference>
<feature type="non-terminal residue" evidence="7">
    <location>
        <position position="1"/>
    </location>
</feature>
<dbReference type="Pfam" id="PF00435">
    <property type="entry name" value="Spectrin"/>
    <property type="match status" value="1"/>
</dbReference>
<evidence type="ECO:0000313" key="8">
    <source>
        <dbReference type="Proteomes" id="UP001352852"/>
    </source>
</evidence>
<dbReference type="EMBL" id="JAHUTJ010000759">
    <property type="protein sequence ID" value="MED6264117.1"/>
    <property type="molecule type" value="Genomic_DNA"/>
</dbReference>
<comment type="subcellular location">
    <subcellularLocation>
        <location evidence="1">Nucleus membrane</location>
    </subcellularLocation>
</comment>
<keyword evidence="8" id="KW-1185">Reference proteome</keyword>
<organism evidence="7 8">
    <name type="scientific">Characodon lateralis</name>
    <dbReference type="NCBI Taxonomy" id="208331"/>
    <lineage>
        <taxon>Eukaryota</taxon>
        <taxon>Metazoa</taxon>
        <taxon>Chordata</taxon>
        <taxon>Craniata</taxon>
        <taxon>Vertebrata</taxon>
        <taxon>Euteleostomi</taxon>
        <taxon>Actinopterygii</taxon>
        <taxon>Neopterygii</taxon>
        <taxon>Teleostei</taxon>
        <taxon>Neoteleostei</taxon>
        <taxon>Acanthomorphata</taxon>
        <taxon>Ovalentaria</taxon>
        <taxon>Atherinomorphae</taxon>
        <taxon>Cyprinodontiformes</taxon>
        <taxon>Goodeidae</taxon>
        <taxon>Characodon</taxon>
    </lineage>
</organism>
<dbReference type="InterPro" id="IPR018159">
    <property type="entry name" value="Spectrin/alpha-actinin"/>
</dbReference>
<evidence type="ECO:0000256" key="1">
    <source>
        <dbReference type="ARBA" id="ARBA00004126"/>
    </source>
</evidence>
<gene>
    <name evidence="7" type="ORF">CHARACLAT_011422</name>
</gene>
<feature type="coiled-coil region" evidence="6">
    <location>
        <begin position="141"/>
        <end position="168"/>
    </location>
</feature>
<name>A0ABU7CMD9_9TELE</name>
<dbReference type="PANTHER" id="PTHR14514:SF4">
    <property type="entry name" value="NESPRIN-2"/>
    <property type="match status" value="1"/>
</dbReference>
<evidence type="ECO:0000256" key="3">
    <source>
        <dbReference type="ARBA" id="ARBA00022737"/>
    </source>
</evidence>
<accession>A0ABU7CMD9</accession>
<dbReference type="Gene3D" id="1.20.58.60">
    <property type="match status" value="2"/>
</dbReference>
<dbReference type="SUPFAM" id="SSF46966">
    <property type="entry name" value="Spectrin repeat"/>
    <property type="match status" value="2"/>
</dbReference>
<sequence>YFLSSSWTQVLGAVNQQLQKSQDVLVLWEVYNQLKWSLSNSLQILQSDFTFKLSSLTEQDNTVAQAAAMVTNMESILKRANTLLCDLGQVLEVSKDLTVYLEPLAAGLLQSESRLLSRSILQLSQQVSARRDHLQEELKWLQDFENDLESLETTLEDWQRRLESGAQTDQSGLLELSGLSADLDMLNERSCSLTLGGAAARRLQRLNRYWAQTATRAEEACSEIQTEELRQKPFEQKCERWMAFLQRIEDSLAVDITGSYIGLRQQLCTHKRFQAELAIGQQILHSVITDALHLLQKGEVEDRSDFILKLAQLREHWQGAVQRADQRCSLVEGLVRRWHLYSRTLRKLQKFLSETQNLIPVSGLAHYSLQQLRRSLQDLQHTELLFQRYQSTFIQTLEVGRQLFSMGDQDTQTQLQLDLGTLQEEWENLHSLLAKRMDLTEAIIKNWDHCVAGIADSMLHLKQMKTRLNQSMPECDADLQSALRNDEENEDSLEDWAESLTELSNMKTDLSQYIIADDVLLLQEQVEHLHCQWEELCFK</sequence>
<feature type="non-terminal residue" evidence="7">
    <location>
        <position position="539"/>
    </location>
</feature>
<evidence type="ECO:0000256" key="5">
    <source>
        <dbReference type="ARBA" id="ARBA00023242"/>
    </source>
</evidence>
<comment type="caution">
    <text evidence="7">The sequence shown here is derived from an EMBL/GenBank/DDBJ whole genome shotgun (WGS) entry which is preliminary data.</text>
</comment>
<keyword evidence="3" id="KW-0677">Repeat</keyword>
<keyword evidence="2" id="KW-0597">Phosphoprotein</keyword>
<protein>
    <recommendedName>
        <fullName evidence="9">SYNE1</fullName>
    </recommendedName>
</protein>
<evidence type="ECO:0000256" key="6">
    <source>
        <dbReference type="SAM" id="Coils"/>
    </source>
</evidence>
<dbReference type="SMART" id="SM00150">
    <property type="entry name" value="SPEC"/>
    <property type="match status" value="2"/>
</dbReference>
<evidence type="ECO:0008006" key="9">
    <source>
        <dbReference type="Google" id="ProtNLM"/>
    </source>
</evidence>
<reference evidence="7 8" key="1">
    <citation type="submission" date="2021-06" db="EMBL/GenBank/DDBJ databases">
        <authorList>
            <person name="Palmer J.M."/>
        </authorList>
    </citation>
    <scope>NUCLEOTIDE SEQUENCE [LARGE SCALE GENOMIC DNA]</scope>
    <source>
        <strain evidence="7 8">CL_MEX2019</strain>
        <tissue evidence="7">Muscle</tissue>
    </source>
</reference>
<evidence type="ECO:0000313" key="7">
    <source>
        <dbReference type="EMBL" id="MED6264117.1"/>
    </source>
</evidence>
<dbReference type="PANTHER" id="PTHR14514">
    <property type="entry name" value="PKA ANCHORING PROTEIN"/>
    <property type="match status" value="1"/>
</dbReference>